<keyword evidence="2" id="KW-0238">DNA-binding</keyword>
<dbReference type="InterPro" id="IPR036388">
    <property type="entry name" value="WH-like_DNA-bd_sf"/>
</dbReference>
<dbReference type="EMBL" id="JBHSQW010000006">
    <property type="protein sequence ID" value="MFC5993094.1"/>
    <property type="molecule type" value="Genomic_DNA"/>
</dbReference>
<dbReference type="SUPFAM" id="SSF46785">
    <property type="entry name" value="Winged helix' DNA-binding domain"/>
    <property type="match status" value="1"/>
</dbReference>
<dbReference type="PANTHER" id="PTHR43537:SF24">
    <property type="entry name" value="GLUCONATE OPERON TRANSCRIPTIONAL REPRESSOR"/>
    <property type="match status" value="1"/>
</dbReference>
<name>A0ABW1IXD4_9PSEU</name>
<comment type="caution">
    <text evidence="5">The sequence shown here is derived from an EMBL/GenBank/DDBJ whole genome shotgun (WGS) entry which is preliminary data.</text>
</comment>
<dbReference type="InterPro" id="IPR008920">
    <property type="entry name" value="TF_FadR/GntR_C"/>
</dbReference>
<feature type="domain" description="HTH gntR-type" evidence="4">
    <location>
        <begin position="15"/>
        <end position="81"/>
    </location>
</feature>
<evidence type="ECO:0000313" key="5">
    <source>
        <dbReference type="EMBL" id="MFC5993094.1"/>
    </source>
</evidence>
<dbReference type="PROSITE" id="PS50949">
    <property type="entry name" value="HTH_GNTR"/>
    <property type="match status" value="1"/>
</dbReference>
<dbReference type="SMART" id="SM00895">
    <property type="entry name" value="FCD"/>
    <property type="match status" value="1"/>
</dbReference>
<dbReference type="Pfam" id="PF00392">
    <property type="entry name" value="GntR"/>
    <property type="match status" value="1"/>
</dbReference>
<sequence>MTTTDRPWRLGDEIATVETVVYETIRDRIVRGLEPGTVLALAPIADELGVSTMPVRAALARLKAERLVIQSPRRGSTVAVATRNDLEEIQAVRSGLEGYAARLGVSQIDDEIVERMARVLKRIESKSRKLSTGTHVDAFLSAEYQLHDELFAASGRQELLDLIRVYRRRAERYVRLALRSECQGFATDVDLQKDLFSAAVNRDGARAEHAIRSILQWTIDFCHPLLSE</sequence>
<gene>
    <name evidence="5" type="ORF">ACFQE5_02590</name>
</gene>
<dbReference type="SMART" id="SM00345">
    <property type="entry name" value="HTH_GNTR"/>
    <property type="match status" value="1"/>
</dbReference>
<dbReference type="Gene3D" id="1.10.10.10">
    <property type="entry name" value="Winged helix-like DNA-binding domain superfamily/Winged helix DNA-binding domain"/>
    <property type="match status" value="1"/>
</dbReference>
<evidence type="ECO:0000256" key="1">
    <source>
        <dbReference type="ARBA" id="ARBA00023015"/>
    </source>
</evidence>
<keyword evidence="1" id="KW-0805">Transcription regulation</keyword>
<organism evidence="5 6">
    <name type="scientific">Pseudonocardia hispaniensis</name>
    <dbReference type="NCBI Taxonomy" id="904933"/>
    <lineage>
        <taxon>Bacteria</taxon>
        <taxon>Bacillati</taxon>
        <taxon>Actinomycetota</taxon>
        <taxon>Actinomycetes</taxon>
        <taxon>Pseudonocardiales</taxon>
        <taxon>Pseudonocardiaceae</taxon>
        <taxon>Pseudonocardia</taxon>
    </lineage>
</organism>
<reference evidence="6" key="1">
    <citation type="journal article" date="2019" name="Int. J. Syst. Evol. Microbiol.">
        <title>The Global Catalogue of Microorganisms (GCM) 10K type strain sequencing project: providing services to taxonomists for standard genome sequencing and annotation.</title>
        <authorList>
            <consortium name="The Broad Institute Genomics Platform"/>
            <consortium name="The Broad Institute Genome Sequencing Center for Infectious Disease"/>
            <person name="Wu L."/>
            <person name="Ma J."/>
        </authorList>
    </citation>
    <scope>NUCLEOTIDE SEQUENCE [LARGE SCALE GENOMIC DNA]</scope>
    <source>
        <strain evidence="6">CCM 8391</strain>
    </source>
</reference>
<dbReference type="Gene3D" id="1.20.120.530">
    <property type="entry name" value="GntR ligand-binding domain-like"/>
    <property type="match status" value="1"/>
</dbReference>
<evidence type="ECO:0000256" key="3">
    <source>
        <dbReference type="ARBA" id="ARBA00023163"/>
    </source>
</evidence>
<dbReference type="Proteomes" id="UP001596302">
    <property type="component" value="Unassembled WGS sequence"/>
</dbReference>
<evidence type="ECO:0000313" key="6">
    <source>
        <dbReference type="Proteomes" id="UP001596302"/>
    </source>
</evidence>
<keyword evidence="3" id="KW-0804">Transcription</keyword>
<dbReference type="Pfam" id="PF07729">
    <property type="entry name" value="FCD"/>
    <property type="match status" value="1"/>
</dbReference>
<accession>A0ABW1IXD4</accession>
<proteinExistence type="predicted"/>
<dbReference type="PANTHER" id="PTHR43537">
    <property type="entry name" value="TRANSCRIPTIONAL REGULATOR, GNTR FAMILY"/>
    <property type="match status" value="1"/>
</dbReference>
<protein>
    <submittedName>
        <fullName evidence="5">GntR family transcriptional regulator</fullName>
    </submittedName>
</protein>
<evidence type="ECO:0000259" key="4">
    <source>
        <dbReference type="PROSITE" id="PS50949"/>
    </source>
</evidence>
<evidence type="ECO:0000256" key="2">
    <source>
        <dbReference type="ARBA" id="ARBA00023125"/>
    </source>
</evidence>
<dbReference type="InterPro" id="IPR011711">
    <property type="entry name" value="GntR_C"/>
</dbReference>
<dbReference type="RefSeq" id="WP_379582315.1">
    <property type="nucleotide sequence ID" value="NZ_JBHSQW010000006.1"/>
</dbReference>
<dbReference type="SUPFAM" id="SSF48008">
    <property type="entry name" value="GntR ligand-binding domain-like"/>
    <property type="match status" value="1"/>
</dbReference>
<dbReference type="InterPro" id="IPR036390">
    <property type="entry name" value="WH_DNA-bd_sf"/>
</dbReference>
<keyword evidence="6" id="KW-1185">Reference proteome</keyword>
<dbReference type="InterPro" id="IPR000524">
    <property type="entry name" value="Tscrpt_reg_HTH_GntR"/>
</dbReference>